<dbReference type="EMBL" id="JAKZGP010000113">
    <property type="protein sequence ID" value="MCH7411765.1"/>
    <property type="molecule type" value="Genomic_DNA"/>
</dbReference>
<reference evidence="1" key="1">
    <citation type="submission" date="2022-03" db="EMBL/GenBank/DDBJ databases">
        <title>De novo assembled genomes of Belliella spp. (Cyclobacteriaceae) strains.</title>
        <authorList>
            <person name="Szabo A."/>
            <person name="Korponai K."/>
            <person name="Felfoldi T."/>
        </authorList>
    </citation>
    <scope>NUCLEOTIDE SEQUENCE</scope>
    <source>
        <strain evidence="1">DSM 111904</strain>
    </source>
</reference>
<dbReference type="RefSeq" id="WP_241350190.1">
    <property type="nucleotide sequence ID" value="NZ_JAKZGP010000113.1"/>
</dbReference>
<evidence type="ECO:0000313" key="1">
    <source>
        <dbReference type="EMBL" id="MCH7411765.1"/>
    </source>
</evidence>
<organism evidence="1 2">
    <name type="scientific">Belliella filtrata</name>
    <dbReference type="NCBI Taxonomy" id="2923435"/>
    <lineage>
        <taxon>Bacteria</taxon>
        <taxon>Pseudomonadati</taxon>
        <taxon>Bacteroidota</taxon>
        <taxon>Cytophagia</taxon>
        <taxon>Cytophagales</taxon>
        <taxon>Cyclobacteriaceae</taxon>
        <taxon>Belliella</taxon>
    </lineage>
</organism>
<accession>A0ABS9V6I7</accession>
<evidence type="ECO:0008006" key="3">
    <source>
        <dbReference type="Google" id="ProtNLM"/>
    </source>
</evidence>
<sequence length="99" mass="11709">MRRFFEGEPSTKIAKEMNIQSPDLIRKWVQLKRKELNLPPNYRASTYAEKGDEVIRLRGVIARLEIERDIVLKTLTLVTTGNIEDWETLKEYFIDLKNN</sequence>
<protein>
    <recommendedName>
        <fullName evidence="3">Transposase</fullName>
    </recommendedName>
</protein>
<dbReference type="Proteomes" id="UP001165489">
    <property type="component" value="Unassembled WGS sequence"/>
</dbReference>
<comment type="caution">
    <text evidence="1">The sequence shown here is derived from an EMBL/GenBank/DDBJ whole genome shotgun (WGS) entry which is preliminary data.</text>
</comment>
<proteinExistence type="predicted"/>
<keyword evidence="2" id="KW-1185">Reference proteome</keyword>
<evidence type="ECO:0000313" key="2">
    <source>
        <dbReference type="Proteomes" id="UP001165489"/>
    </source>
</evidence>
<name>A0ABS9V6I7_9BACT</name>
<gene>
    <name evidence="1" type="ORF">MM239_20430</name>
</gene>